<dbReference type="PANTHER" id="PTHR47481:SF31">
    <property type="entry name" value="OS01G0873500 PROTEIN"/>
    <property type="match status" value="1"/>
</dbReference>
<gene>
    <name evidence="3" type="ORF">MA16_Dca009283</name>
</gene>
<dbReference type="Pfam" id="PF14223">
    <property type="entry name" value="Retrotran_gag_2"/>
    <property type="match status" value="1"/>
</dbReference>
<feature type="domain" description="Retrovirus-related Pol polyprotein from transposon TNT 1-94-like beta-barrel" evidence="2">
    <location>
        <begin position="169"/>
        <end position="213"/>
    </location>
</feature>
<accession>A0A2I0WZ03</accession>
<dbReference type="SUPFAM" id="SSF57756">
    <property type="entry name" value="Retrovirus zinc finger-like domains"/>
    <property type="match status" value="1"/>
</dbReference>
<evidence type="ECO:0000313" key="3">
    <source>
        <dbReference type="EMBL" id="PKU80871.1"/>
    </source>
</evidence>
<proteinExistence type="predicted"/>
<dbReference type="GO" id="GO:0008270">
    <property type="term" value="F:zinc ion binding"/>
    <property type="evidence" value="ECO:0007669"/>
    <property type="project" value="InterPro"/>
</dbReference>
<dbReference type="GO" id="GO:0003676">
    <property type="term" value="F:nucleic acid binding"/>
    <property type="evidence" value="ECO:0007669"/>
    <property type="project" value="InterPro"/>
</dbReference>
<dbReference type="PANTHER" id="PTHR47481">
    <property type="match status" value="1"/>
</dbReference>
<feature type="region of interest" description="Disordered" evidence="1">
    <location>
        <begin position="210"/>
        <end position="229"/>
    </location>
</feature>
<dbReference type="AlphaFoldDB" id="A0A2I0WZ03"/>
<protein>
    <submittedName>
        <fullName evidence="3">Retrovirus-related Pol polyprotein from transposon TNT 1-94</fullName>
    </submittedName>
</protein>
<dbReference type="EMBL" id="KZ502309">
    <property type="protein sequence ID" value="PKU80871.1"/>
    <property type="molecule type" value="Genomic_DNA"/>
</dbReference>
<reference evidence="3 4" key="1">
    <citation type="journal article" date="2016" name="Sci. Rep.">
        <title>The Dendrobium catenatum Lindl. genome sequence provides insights into polysaccharide synthase, floral development and adaptive evolution.</title>
        <authorList>
            <person name="Zhang G.Q."/>
            <person name="Xu Q."/>
            <person name="Bian C."/>
            <person name="Tsai W.C."/>
            <person name="Yeh C.M."/>
            <person name="Liu K.W."/>
            <person name="Yoshida K."/>
            <person name="Zhang L.S."/>
            <person name="Chang S.B."/>
            <person name="Chen F."/>
            <person name="Shi Y."/>
            <person name="Su Y.Y."/>
            <person name="Zhang Y.Q."/>
            <person name="Chen L.J."/>
            <person name="Yin Y."/>
            <person name="Lin M."/>
            <person name="Huang H."/>
            <person name="Deng H."/>
            <person name="Wang Z.W."/>
            <person name="Zhu S.L."/>
            <person name="Zhao X."/>
            <person name="Deng C."/>
            <person name="Niu S.C."/>
            <person name="Huang J."/>
            <person name="Wang M."/>
            <person name="Liu G.H."/>
            <person name="Yang H.J."/>
            <person name="Xiao X.J."/>
            <person name="Hsiao Y.Y."/>
            <person name="Wu W.L."/>
            <person name="Chen Y.Y."/>
            <person name="Mitsuda N."/>
            <person name="Ohme-Takagi M."/>
            <person name="Luo Y.B."/>
            <person name="Van de Peer Y."/>
            <person name="Liu Z.J."/>
        </authorList>
    </citation>
    <scope>NUCLEOTIDE SEQUENCE [LARGE SCALE GENOMIC DNA]</scope>
    <source>
        <tissue evidence="3">The whole plant</tissue>
    </source>
</reference>
<dbReference type="InterPro" id="IPR036875">
    <property type="entry name" value="Znf_CCHC_sf"/>
</dbReference>
<reference evidence="3 4" key="2">
    <citation type="journal article" date="2017" name="Nature">
        <title>The Apostasia genome and the evolution of orchids.</title>
        <authorList>
            <person name="Zhang G.Q."/>
            <person name="Liu K.W."/>
            <person name="Li Z."/>
            <person name="Lohaus R."/>
            <person name="Hsiao Y.Y."/>
            <person name="Niu S.C."/>
            <person name="Wang J.Y."/>
            <person name="Lin Y.C."/>
            <person name="Xu Q."/>
            <person name="Chen L.J."/>
            <person name="Yoshida K."/>
            <person name="Fujiwara S."/>
            <person name="Wang Z.W."/>
            <person name="Zhang Y.Q."/>
            <person name="Mitsuda N."/>
            <person name="Wang M."/>
            <person name="Liu G.H."/>
            <person name="Pecoraro L."/>
            <person name="Huang H.X."/>
            <person name="Xiao X.J."/>
            <person name="Lin M."/>
            <person name="Wu X.Y."/>
            <person name="Wu W.L."/>
            <person name="Chen Y.Y."/>
            <person name="Chang S.B."/>
            <person name="Sakamoto S."/>
            <person name="Ohme-Takagi M."/>
            <person name="Yagi M."/>
            <person name="Zeng S.J."/>
            <person name="Shen C.Y."/>
            <person name="Yeh C.M."/>
            <person name="Luo Y.B."/>
            <person name="Tsai W.C."/>
            <person name="Van de Peer Y."/>
            <person name="Liu Z.J."/>
        </authorList>
    </citation>
    <scope>NUCLEOTIDE SEQUENCE [LARGE SCALE GENOMIC DNA]</scope>
    <source>
        <tissue evidence="3">The whole plant</tissue>
    </source>
</reference>
<dbReference type="InterPro" id="IPR054722">
    <property type="entry name" value="PolX-like_BBD"/>
</dbReference>
<evidence type="ECO:0000313" key="4">
    <source>
        <dbReference type="Proteomes" id="UP000233837"/>
    </source>
</evidence>
<organism evidence="3 4">
    <name type="scientific">Dendrobium catenatum</name>
    <dbReference type="NCBI Taxonomy" id="906689"/>
    <lineage>
        <taxon>Eukaryota</taxon>
        <taxon>Viridiplantae</taxon>
        <taxon>Streptophyta</taxon>
        <taxon>Embryophyta</taxon>
        <taxon>Tracheophyta</taxon>
        <taxon>Spermatophyta</taxon>
        <taxon>Magnoliopsida</taxon>
        <taxon>Liliopsida</taxon>
        <taxon>Asparagales</taxon>
        <taxon>Orchidaceae</taxon>
        <taxon>Epidendroideae</taxon>
        <taxon>Malaxideae</taxon>
        <taxon>Dendrobiinae</taxon>
        <taxon>Dendrobium</taxon>
    </lineage>
</organism>
<dbReference type="Proteomes" id="UP000233837">
    <property type="component" value="Unassembled WGS sequence"/>
</dbReference>
<dbReference type="Pfam" id="PF22936">
    <property type="entry name" value="Pol_BBD"/>
    <property type="match status" value="1"/>
</dbReference>
<evidence type="ECO:0000259" key="2">
    <source>
        <dbReference type="Pfam" id="PF22936"/>
    </source>
</evidence>
<evidence type="ECO:0000256" key="1">
    <source>
        <dbReference type="SAM" id="MobiDB-lite"/>
    </source>
</evidence>
<feature type="region of interest" description="Disordered" evidence="1">
    <location>
        <begin position="90"/>
        <end position="115"/>
    </location>
</feature>
<sequence length="229" mass="24864">MQAMTMTQYLTEVKKIVDQIASAGSSVDPEDVIIYILNGLPLAYQSFATTIRTMQGSLSLDSLYALLISEEIHLKLAALKFPKLPDNQSALYTTRGRGRRGRGRQLPTMGPATSTNPNSSIVCQICKKKGHSANACWHRLNANYKPQQQAVKNTSALIANNEGNSTSDWYIDSGASSHMTNTTENLDFYTTYNGSENVILGDGRTVPIAHSGSGILPTPARSDDKSSHP</sequence>
<keyword evidence="4" id="KW-1185">Reference proteome</keyword>
<name>A0A2I0WZ03_9ASPA</name>